<accession>A0A174GYV8</accession>
<dbReference type="Gene3D" id="1.10.10.10">
    <property type="entry name" value="Winged helix-like DNA-binding domain superfamily/Winged helix DNA-binding domain"/>
    <property type="match status" value="1"/>
</dbReference>
<gene>
    <name evidence="1" type="ORF">ERS852397_02551</name>
</gene>
<dbReference type="InterPro" id="IPR036390">
    <property type="entry name" value="WH_DNA-bd_sf"/>
</dbReference>
<name>A0A174GYV8_9BACE</name>
<dbReference type="AlphaFoldDB" id="A0A174GYV8"/>
<organism evidence="1 2">
    <name type="scientific">Bacteroides finegoldii</name>
    <dbReference type="NCBI Taxonomy" id="338188"/>
    <lineage>
        <taxon>Bacteria</taxon>
        <taxon>Pseudomonadati</taxon>
        <taxon>Bacteroidota</taxon>
        <taxon>Bacteroidia</taxon>
        <taxon>Bacteroidales</taxon>
        <taxon>Bacteroidaceae</taxon>
        <taxon>Bacteroides</taxon>
    </lineage>
</organism>
<dbReference type="InterPro" id="IPR036388">
    <property type="entry name" value="WH-like_DNA-bd_sf"/>
</dbReference>
<dbReference type="Pfam" id="PF13412">
    <property type="entry name" value="HTH_24"/>
    <property type="match status" value="1"/>
</dbReference>
<protein>
    <submittedName>
        <fullName evidence="1">Transcriptional regulator</fullName>
    </submittedName>
</protein>
<dbReference type="SUPFAM" id="SSF46785">
    <property type="entry name" value="Winged helix' DNA-binding domain"/>
    <property type="match status" value="1"/>
</dbReference>
<reference evidence="1 2" key="1">
    <citation type="submission" date="2015-09" db="EMBL/GenBank/DDBJ databases">
        <authorList>
            <consortium name="Pathogen Informatics"/>
        </authorList>
    </citation>
    <scope>NUCLEOTIDE SEQUENCE [LARGE SCALE GENOMIC DNA]</scope>
    <source>
        <strain evidence="1 2">2789STDY5608840</strain>
    </source>
</reference>
<dbReference type="Proteomes" id="UP000095517">
    <property type="component" value="Unassembled WGS sequence"/>
</dbReference>
<evidence type="ECO:0000313" key="1">
    <source>
        <dbReference type="EMBL" id="CUO67952.1"/>
    </source>
</evidence>
<sequence>MTLNDPIKLSSVDINVLHILSTNTKLTYNTLAEALSSSSATAKRSLQNLKAYGYITRQGSNKAGYWQLTEKGKIFIIKEQKL</sequence>
<evidence type="ECO:0000313" key="2">
    <source>
        <dbReference type="Proteomes" id="UP000095517"/>
    </source>
</evidence>
<dbReference type="EMBL" id="CYZH01000013">
    <property type="protein sequence ID" value="CUO67952.1"/>
    <property type="molecule type" value="Genomic_DNA"/>
</dbReference>
<dbReference type="RefSeq" id="WP_022276202.1">
    <property type="nucleotide sequence ID" value="NZ_CATXTD010000040.1"/>
</dbReference>
<proteinExistence type="predicted"/>
<dbReference type="STRING" id="338188.ERS852397_02551"/>